<sequence length="107" mass="11366">MRKLFIPAAAIVMAIGSSAFTAKRTTSNFFLYQGTTHSQTDIQNINNYVASATDPCNDVANVCGLTLSTAKNVGSTPTPAEFNAEKTNLWTSQQNHAPADAAIAMEP</sequence>
<proteinExistence type="predicted"/>
<dbReference type="Proteomes" id="UP001589828">
    <property type="component" value="Unassembled WGS sequence"/>
</dbReference>
<gene>
    <name evidence="2" type="ORF">ACFFGT_02870</name>
</gene>
<name>A0ABV6L062_9SPHI</name>
<feature type="signal peptide" evidence="1">
    <location>
        <begin position="1"/>
        <end position="19"/>
    </location>
</feature>
<dbReference type="Pfam" id="PF20130">
    <property type="entry name" value="DUF6520"/>
    <property type="match status" value="1"/>
</dbReference>
<protein>
    <submittedName>
        <fullName evidence="2">DUF6520 family protein</fullName>
    </submittedName>
</protein>
<evidence type="ECO:0000256" key="1">
    <source>
        <dbReference type="SAM" id="SignalP"/>
    </source>
</evidence>
<keyword evidence="1" id="KW-0732">Signal</keyword>
<dbReference type="InterPro" id="IPR045391">
    <property type="entry name" value="DUF6520"/>
</dbReference>
<comment type="caution">
    <text evidence="2">The sequence shown here is derived from an EMBL/GenBank/DDBJ whole genome shotgun (WGS) entry which is preliminary data.</text>
</comment>
<feature type="chain" id="PRO_5045140510" evidence="1">
    <location>
        <begin position="20"/>
        <end position="107"/>
    </location>
</feature>
<evidence type="ECO:0000313" key="2">
    <source>
        <dbReference type="EMBL" id="MFC0513119.1"/>
    </source>
</evidence>
<accession>A0ABV6L062</accession>
<keyword evidence="3" id="KW-1185">Reference proteome</keyword>
<dbReference type="RefSeq" id="WP_377020992.1">
    <property type="nucleotide sequence ID" value="NZ_JBHLTS010000004.1"/>
</dbReference>
<reference evidence="2 3" key="1">
    <citation type="submission" date="2024-09" db="EMBL/GenBank/DDBJ databases">
        <authorList>
            <person name="Sun Q."/>
            <person name="Mori K."/>
        </authorList>
    </citation>
    <scope>NUCLEOTIDE SEQUENCE [LARGE SCALE GENOMIC DNA]</scope>
    <source>
        <strain evidence="2 3">NCAIM B.02415</strain>
    </source>
</reference>
<organism evidence="2 3">
    <name type="scientific">Mucilaginibacter angelicae</name>
    <dbReference type="NCBI Taxonomy" id="869718"/>
    <lineage>
        <taxon>Bacteria</taxon>
        <taxon>Pseudomonadati</taxon>
        <taxon>Bacteroidota</taxon>
        <taxon>Sphingobacteriia</taxon>
        <taxon>Sphingobacteriales</taxon>
        <taxon>Sphingobacteriaceae</taxon>
        <taxon>Mucilaginibacter</taxon>
    </lineage>
</organism>
<evidence type="ECO:0000313" key="3">
    <source>
        <dbReference type="Proteomes" id="UP001589828"/>
    </source>
</evidence>
<dbReference type="EMBL" id="JBHLTS010000004">
    <property type="protein sequence ID" value="MFC0513119.1"/>
    <property type="molecule type" value="Genomic_DNA"/>
</dbReference>